<evidence type="ECO:0000256" key="1">
    <source>
        <dbReference type="ARBA" id="ARBA00006754"/>
    </source>
</evidence>
<evidence type="ECO:0000313" key="6">
    <source>
        <dbReference type="Proteomes" id="UP000527616"/>
    </source>
</evidence>
<dbReference type="AlphaFoldDB" id="A0A7Z0D6X6"/>
<evidence type="ECO:0008006" key="7">
    <source>
        <dbReference type="Google" id="ProtNLM"/>
    </source>
</evidence>
<dbReference type="RefSeq" id="WP_343045835.1">
    <property type="nucleotide sequence ID" value="NZ_JACBZS010000001.1"/>
</dbReference>
<dbReference type="Pfam" id="PF14361">
    <property type="entry name" value="RsbRD_N"/>
    <property type="match status" value="1"/>
</dbReference>
<evidence type="ECO:0000313" key="5">
    <source>
        <dbReference type="EMBL" id="NYI70001.1"/>
    </source>
</evidence>
<dbReference type="EMBL" id="JACBZS010000001">
    <property type="protein sequence ID" value="NYI70001.1"/>
    <property type="molecule type" value="Genomic_DNA"/>
</dbReference>
<comment type="caution">
    <text evidence="5">The sequence shown here is derived from an EMBL/GenBank/DDBJ whole genome shotgun (WGS) entry which is preliminary data.</text>
</comment>
<evidence type="ECO:0000259" key="3">
    <source>
        <dbReference type="Pfam" id="PF14361"/>
    </source>
</evidence>
<reference evidence="5 6" key="1">
    <citation type="submission" date="2020-07" db="EMBL/GenBank/DDBJ databases">
        <title>Sequencing the genomes of 1000 actinobacteria strains.</title>
        <authorList>
            <person name="Klenk H.-P."/>
        </authorList>
    </citation>
    <scope>NUCLEOTIDE SEQUENCE [LARGE SCALE GENOMIC DNA]</scope>
    <source>
        <strain evidence="5 6">DSM 103164</strain>
    </source>
</reference>
<feature type="domain" description="CdaR GGDEF-like" evidence="4">
    <location>
        <begin position="192"/>
        <end position="297"/>
    </location>
</feature>
<dbReference type="InterPro" id="IPR051448">
    <property type="entry name" value="CdaR-like_regulators"/>
</dbReference>
<protein>
    <recommendedName>
        <fullName evidence="7">PucR family transcriptional regulator</fullName>
    </recommendedName>
</protein>
<dbReference type="PANTHER" id="PTHR33744:SF1">
    <property type="entry name" value="DNA-BINDING TRANSCRIPTIONAL ACTIVATOR ADER"/>
    <property type="match status" value="1"/>
</dbReference>
<dbReference type="InterPro" id="IPR025736">
    <property type="entry name" value="PucR_C-HTH_dom"/>
</dbReference>
<dbReference type="Pfam" id="PF13556">
    <property type="entry name" value="HTH_30"/>
    <property type="match status" value="1"/>
</dbReference>
<sequence length="409" mass="44912">MQPLTPPVGTSRDEAAGADLVAAMERAWATLLPRANALADDITWAMVEADREWYDAAPAELRAEIRASTREHVRRGLWTMAGVPLQEGRAIDLWRETGRRRARQGVPMELVLKSCSHGTRVLWEAMLWGRGTQELPDEVVIRAGQRMWGALEVQIATVVDAYRREQARLQRHDLQREINVLDGLLVGRGGDPGFLAEANEVLGLGRLDRVTCVVVLGTGDVPPSPRSPEERLERSGMRSWWHAHEGASVGLVRLGNREIDDVVSALADAPGRIGVAPVRDGLGELASAYRLARQVATIRRTPGPSAVIDALPELLVASAPQVAYLLVSEVLGGLLAEPDPHRGILVDTLRALLAHNGSATHAARELYCHRNTVIYRMRQIEAGTARRISDARDRLVLTLALMALDQQQR</sequence>
<dbReference type="InterPro" id="IPR025751">
    <property type="entry name" value="RsbRD_N_dom"/>
</dbReference>
<comment type="similarity">
    <text evidence="1">Belongs to the CdaR family.</text>
</comment>
<dbReference type="Proteomes" id="UP000527616">
    <property type="component" value="Unassembled WGS sequence"/>
</dbReference>
<gene>
    <name evidence="5" type="ORF">GGQ54_000561</name>
</gene>
<feature type="domain" description="PucR C-terminal helix-turn-helix" evidence="2">
    <location>
        <begin position="345"/>
        <end position="403"/>
    </location>
</feature>
<dbReference type="Pfam" id="PF17853">
    <property type="entry name" value="GGDEF_2"/>
    <property type="match status" value="1"/>
</dbReference>
<dbReference type="Gene3D" id="1.10.10.2840">
    <property type="entry name" value="PucR C-terminal helix-turn-helix domain"/>
    <property type="match status" value="1"/>
</dbReference>
<dbReference type="PANTHER" id="PTHR33744">
    <property type="entry name" value="CARBOHYDRATE DIACID REGULATOR"/>
    <property type="match status" value="1"/>
</dbReference>
<proteinExistence type="inferred from homology"/>
<feature type="domain" description="RsbT co-antagonist protein RsbRD N-terminal" evidence="3">
    <location>
        <begin position="37"/>
        <end position="176"/>
    </location>
</feature>
<accession>A0A7Z0D6X6</accession>
<dbReference type="InterPro" id="IPR042070">
    <property type="entry name" value="PucR_C-HTH_sf"/>
</dbReference>
<organism evidence="5 6">
    <name type="scientific">Naumannella cuiyingiana</name>
    <dbReference type="NCBI Taxonomy" id="1347891"/>
    <lineage>
        <taxon>Bacteria</taxon>
        <taxon>Bacillati</taxon>
        <taxon>Actinomycetota</taxon>
        <taxon>Actinomycetes</taxon>
        <taxon>Propionibacteriales</taxon>
        <taxon>Propionibacteriaceae</taxon>
        <taxon>Naumannella</taxon>
    </lineage>
</organism>
<dbReference type="InterPro" id="IPR041522">
    <property type="entry name" value="CdaR_GGDEF"/>
</dbReference>
<keyword evidence="6" id="KW-1185">Reference proteome</keyword>
<evidence type="ECO:0000259" key="4">
    <source>
        <dbReference type="Pfam" id="PF17853"/>
    </source>
</evidence>
<evidence type="ECO:0000259" key="2">
    <source>
        <dbReference type="Pfam" id="PF13556"/>
    </source>
</evidence>
<name>A0A7Z0D6X6_9ACTN</name>